<keyword evidence="2" id="KW-0808">Transferase</keyword>
<gene>
    <name evidence="2" type="ORF">FSPOR_1093</name>
</gene>
<feature type="domain" description="Ribosomal RNA methyltransferase FtsJ" evidence="1">
    <location>
        <begin position="106"/>
        <end position="262"/>
    </location>
</feature>
<dbReference type="GO" id="GO:0008168">
    <property type="term" value="F:methyltransferase activity"/>
    <property type="evidence" value="ECO:0007669"/>
    <property type="project" value="UniProtKB-KW"/>
</dbReference>
<dbReference type="InterPro" id="IPR002877">
    <property type="entry name" value="RNA_MeTrfase_FtsJ_dom"/>
</dbReference>
<organism evidence="2 3">
    <name type="scientific">Fusarium sporotrichioides</name>
    <dbReference type="NCBI Taxonomy" id="5514"/>
    <lineage>
        <taxon>Eukaryota</taxon>
        <taxon>Fungi</taxon>
        <taxon>Dikarya</taxon>
        <taxon>Ascomycota</taxon>
        <taxon>Pezizomycotina</taxon>
        <taxon>Sordariomycetes</taxon>
        <taxon>Hypocreomycetidae</taxon>
        <taxon>Hypocreales</taxon>
        <taxon>Nectriaceae</taxon>
        <taxon>Fusarium</taxon>
    </lineage>
</organism>
<name>A0A395SR32_FUSSP</name>
<reference evidence="2 3" key="1">
    <citation type="journal article" date="2018" name="PLoS Pathog.">
        <title>Evolution of structural diversity of trichothecenes, a family of toxins produced by plant pathogenic and entomopathogenic fungi.</title>
        <authorList>
            <person name="Proctor R.H."/>
            <person name="McCormick S.P."/>
            <person name="Kim H.S."/>
            <person name="Cardoza R.E."/>
            <person name="Stanley A.M."/>
            <person name="Lindo L."/>
            <person name="Kelly A."/>
            <person name="Brown D.W."/>
            <person name="Lee T."/>
            <person name="Vaughan M.M."/>
            <person name="Alexander N.J."/>
            <person name="Busman M."/>
            <person name="Gutierrez S."/>
        </authorList>
    </citation>
    <scope>NUCLEOTIDE SEQUENCE [LARGE SCALE GENOMIC DNA]</scope>
    <source>
        <strain evidence="2 3">NRRL 3299</strain>
    </source>
</reference>
<evidence type="ECO:0000313" key="2">
    <source>
        <dbReference type="EMBL" id="RGP74920.1"/>
    </source>
</evidence>
<keyword evidence="3" id="KW-1185">Reference proteome</keyword>
<dbReference type="Pfam" id="PF01728">
    <property type="entry name" value="FtsJ"/>
    <property type="match status" value="1"/>
</dbReference>
<dbReference type="SUPFAM" id="SSF53335">
    <property type="entry name" value="S-adenosyl-L-methionine-dependent methyltransferases"/>
    <property type="match status" value="1"/>
</dbReference>
<keyword evidence="2" id="KW-0489">Methyltransferase</keyword>
<dbReference type="GO" id="GO:0032259">
    <property type="term" value="P:methylation"/>
    <property type="evidence" value="ECO:0007669"/>
    <property type="project" value="UniProtKB-KW"/>
</dbReference>
<sequence>MSFSTFKIPNSEKNPVIIGKDSSKLDSHAQEPLQEYLTNNVEEYRRLRYLRQKGWENSRGDEYFKRQRQSADAADEKKRQFFFNMMKTIAVDLDKSTGALTRGSLKTERVLDMCAAPGGFIDQTMVMCRDITRVRAMSLPVEIGGHKIILENRDVNVEFRDITMLAGDMGVVEQDIPSNFPDSDKLVLDRVFKPDEKYNLVFCDGQILRTHQRSEWRQRGEATRLQVTELALGLEHLSTGGTMVILMHTLDTWRSFKLIYQFSKIANVSLYKHHKHHRIRSSFYLVAKAVQAESSYAKSLVEGWKEQYKIAIFGSEEEYAKMHQAGKEDAQGKLEEFGSEFVKMGTKIWKTQADGLENAPFIKGF</sequence>
<dbReference type="EMBL" id="PXOF01000019">
    <property type="protein sequence ID" value="RGP74920.1"/>
    <property type="molecule type" value="Genomic_DNA"/>
</dbReference>
<proteinExistence type="predicted"/>
<protein>
    <submittedName>
        <fullName evidence="2">Methyltransferase family</fullName>
    </submittedName>
</protein>
<dbReference type="STRING" id="5514.A0A395SR32"/>
<evidence type="ECO:0000313" key="3">
    <source>
        <dbReference type="Proteomes" id="UP000266152"/>
    </source>
</evidence>
<dbReference type="AlphaFoldDB" id="A0A395SR32"/>
<evidence type="ECO:0000259" key="1">
    <source>
        <dbReference type="Pfam" id="PF01728"/>
    </source>
</evidence>
<accession>A0A395SR32</accession>
<dbReference type="Gene3D" id="3.40.50.12760">
    <property type="match status" value="1"/>
</dbReference>
<dbReference type="Proteomes" id="UP000266152">
    <property type="component" value="Unassembled WGS sequence"/>
</dbReference>
<dbReference type="InterPro" id="IPR029063">
    <property type="entry name" value="SAM-dependent_MTases_sf"/>
</dbReference>
<comment type="caution">
    <text evidence="2">The sequence shown here is derived from an EMBL/GenBank/DDBJ whole genome shotgun (WGS) entry which is preliminary data.</text>
</comment>